<protein>
    <submittedName>
        <fullName evidence="1">Uncharacterized protein</fullName>
    </submittedName>
</protein>
<evidence type="ECO:0000313" key="1">
    <source>
        <dbReference type="EMBL" id="MBW4565934.1"/>
    </source>
</evidence>
<organism evidence="1 2">
    <name type="scientific">Mojavia pulchra JT2-VF2</name>
    <dbReference type="NCBI Taxonomy" id="287848"/>
    <lineage>
        <taxon>Bacteria</taxon>
        <taxon>Bacillati</taxon>
        <taxon>Cyanobacteriota</taxon>
        <taxon>Cyanophyceae</taxon>
        <taxon>Nostocales</taxon>
        <taxon>Nostocaceae</taxon>
    </lineage>
</organism>
<accession>A0A951Q513</accession>
<gene>
    <name evidence="1" type="ORF">KME32_33610</name>
</gene>
<reference evidence="1" key="2">
    <citation type="journal article" date="2022" name="Microbiol. Resour. Announc.">
        <title>Metagenome Sequencing to Explore Phylogenomics of Terrestrial Cyanobacteria.</title>
        <authorList>
            <person name="Ward R.D."/>
            <person name="Stajich J.E."/>
            <person name="Johansen J.R."/>
            <person name="Huntemann M."/>
            <person name="Clum A."/>
            <person name="Foster B."/>
            <person name="Foster B."/>
            <person name="Roux S."/>
            <person name="Palaniappan K."/>
            <person name="Varghese N."/>
            <person name="Mukherjee S."/>
            <person name="Reddy T.B.K."/>
            <person name="Daum C."/>
            <person name="Copeland A."/>
            <person name="Chen I.A."/>
            <person name="Ivanova N.N."/>
            <person name="Kyrpides N.C."/>
            <person name="Shapiro N."/>
            <person name="Eloe-Fadrosh E.A."/>
            <person name="Pietrasiak N."/>
        </authorList>
    </citation>
    <scope>NUCLEOTIDE SEQUENCE</scope>
    <source>
        <strain evidence="1">JT2-VF2</strain>
    </source>
</reference>
<proteinExistence type="predicted"/>
<dbReference type="EMBL" id="JAHHHN010000052">
    <property type="protein sequence ID" value="MBW4565934.1"/>
    <property type="molecule type" value="Genomic_DNA"/>
</dbReference>
<sequence>MAIFKPVLVTEESRGSWGSVNPSVAIRLKIWLFSSPASPASPAFFSDAVRDGCERSVVELSA</sequence>
<evidence type="ECO:0000313" key="2">
    <source>
        <dbReference type="Proteomes" id="UP000715781"/>
    </source>
</evidence>
<comment type="caution">
    <text evidence="1">The sequence shown here is derived from an EMBL/GenBank/DDBJ whole genome shotgun (WGS) entry which is preliminary data.</text>
</comment>
<dbReference type="AlphaFoldDB" id="A0A951Q513"/>
<name>A0A951Q513_9NOST</name>
<dbReference type="Proteomes" id="UP000715781">
    <property type="component" value="Unassembled WGS sequence"/>
</dbReference>
<reference evidence="1" key="1">
    <citation type="submission" date="2021-05" db="EMBL/GenBank/DDBJ databases">
        <authorList>
            <person name="Pietrasiak N."/>
            <person name="Ward R."/>
            <person name="Stajich J.E."/>
            <person name="Kurbessoian T."/>
        </authorList>
    </citation>
    <scope>NUCLEOTIDE SEQUENCE</scope>
    <source>
        <strain evidence="1">JT2-VF2</strain>
    </source>
</reference>